<evidence type="ECO:0000313" key="2">
    <source>
        <dbReference type="EMBL" id="GBO37632.1"/>
    </source>
</evidence>
<dbReference type="EMBL" id="BGPR01062266">
    <property type="protein sequence ID" value="GBO37730.1"/>
    <property type="molecule type" value="Genomic_DNA"/>
</dbReference>
<dbReference type="EMBL" id="BGPR01062187">
    <property type="protein sequence ID" value="GBO37657.1"/>
    <property type="molecule type" value="Genomic_DNA"/>
</dbReference>
<evidence type="ECO:0000313" key="4">
    <source>
        <dbReference type="EMBL" id="GBO37730.1"/>
    </source>
</evidence>
<sequence length="138" mass="15855">MDNQLDELLRELKEQSKKENGGRPPTEDEIAKCKKLQECDKRKLDVRKMARRVRKRLNKIDPASEEGIQATEELERYKEAMAIMERTIAHYGECAVLNCSKHIPPTNASSRSETDASSCAEMDTTTLEEVRSRPPRHQ</sequence>
<reference evidence="3 6" key="1">
    <citation type="journal article" date="2019" name="Sci. Rep.">
        <title>Orb-weaving spider Araneus ventricosus genome elucidates the spidroin gene catalogue.</title>
        <authorList>
            <person name="Kono N."/>
            <person name="Nakamura H."/>
            <person name="Ohtoshi R."/>
            <person name="Moran D.A.P."/>
            <person name="Shinohara A."/>
            <person name="Yoshida Y."/>
            <person name="Fujiwara M."/>
            <person name="Mori M."/>
            <person name="Tomita M."/>
            <person name="Arakawa K."/>
        </authorList>
    </citation>
    <scope>NUCLEOTIDE SEQUENCE [LARGE SCALE GENOMIC DNA]</scope>
</reference>
<feature type="compositionally biased region" description="Polar residues" evidence="1">
    <location>
        <begin position="106"/>
        <end position="127"/>
    </location>
</feature>
<accession>A0A4Y2WNY6</accession>
<keyword evidence="6" id="KW-1185">Reference proteome</keyword>
<evidence type="ECO:0000313" key="5">
    <source>
        <dbReference type="EMBL" id="GBO37743.1"/>
    </source>
</evidence>
<gene>
    <name evidence="3" type="ORF">AVEN_175013_1</name>
    <name evidence="2" type="ORF">AVEN_224347_1</name>
    <name evidence="4" type="ORF">AVEN_269182_1</name>
    <name evidence="5" type="ORF">AVEN_273123_1</name>
</gene>
<evidence type="ECO:0000313" key="6">
    <source>
        <dbReference type="Proteomes" id="UP000499080"/>
    </source>
</evidence>
<dbReference type="Proteomes" id="UP000499080">
    <property type="component" value="Unassembled WGS sequence"/>
</dbReference>
<evidence type="ECO:0000313" key="3">
    <source>
        <dbReference type="EMBL" id="GBO37657.1"/>
    </source>
</evidence>
<name>A0A4Y2WNY6_ARAVE</name>
<organism evidence="3 6">
    <name type="scientific">Araneus ventricosus</name>
    <name type="common">Orbweaver spider</name>
    <name type="synonym">Epeira ventricosa</name>
    <dbReference type="NCBI Taxonomy" id="182803"/>
    <lineage>
        <taxon>Eukaryota</taxon>
        <taxon>Metazoa</taxon>
        <taxon>Ecdysozoa</taxon>
        <taxon>Arthropoda</taxon>
        <taxon>Chelicerata</taxon>
        <taxon>Arachnida</taxon>
        <taxon>Araneae</taxon>
        <taxon>Araneomorphae</taxon>
        <taxon>Entelegynae</taxon>
        <taxon>Araneoidea</taxon>
        <taxon>Araneidae</taxon>
        <taxon>Araneus</taxon>
    </lineage>
</organism>
<dbReference type="EMBL" id="BGPR01062164">
    <property type="protein sequence ID" value="GBO37632.1"/>
    <property type="molecule type" value="Genomic_DNA"/>
</dbReference>
<evidence type="ECO:0000256" key="1">
    <source>
        <dbReference type="SAM" id="MobiDB-lite"/>
    </source>
</evidence>
<dbReference type="EMBL" id="BGPR01062275">
    <property type="protein sequence ID" value="GBO37743.1"/>
    <property type="molecule type" value="Genomic_DNA"/>
</dbReference>
<proteinExistence type="predicted"/>
<protein>
    <submittedName>
        <fullName evidence="3">Uncharacterized protein</fullName>
    </submittedName>
</protein>
<comment type="caution">
    <text evidence="3">The sequence shown here is derived from an EMBL/GenBank/DDBJ whole genome shotgun (WGS) entry which is preliminary data.</text>
</comment>
<feature type="region of interest" description="Disordered" evidence="1">
    <location>
        <begin position="102"/>
        <end position="138"/>
    </location>
</feature>
<dbReference type="AlphaFoldDB" id="A0A4Y2WNY6"/>